<evidence type="ECO:0000313" key="8">
    <source>
        <dbReference type="Proteomes" id="UP000198790"/>
    </source>
</evidence>
<keyword evidence="3" id="KW-0812">Transmembrane</keyword>
<gene>
    <name evidence="7" type="ORF">SAMN04489723_104306</name>
</gene>
<comment type="subcellular location">
    <subcellularLocation>
        <location evidence="1">Cell outer membrane</location>
    </subcellularLocation>
</comment>
<dbReference type="InterPro" id="IPR051906">
    <property type="entry name" value="TolC-like"/>
</dbReference>
<keyword evidence="4" id="KW-0472">Membrane</keyword>
<dbReference type="PANTHER" id="PTHR30026">
    <property type="entry name" value="OUTER MEMBRANE PROTEIN TOLC"/>
    <property type="match status" value="1"/>
</dbReference>
<protein>
    <submittedName>
        <fullName evidence="7">Outer membrane protein TolC</fullName>
    </submittedName>
</protein>
<keyword evidence="8" id="KW-1185">Reference proteome</keyword>
<organism evidence="7 8">
    <name type="scientific">Algoriphagus aquimarinus</name>
    <dbReference type="NCBI Taxonomy" id="237018"/>
    <lineage>
        <taxon>Bacteria</taxon>
        <taxon>Pseudomonadati</taxon>
        <taxon>Bacteroidota</taxon>
        <taxon>Cytophagia</taxon>
        <taxon>Cytophagales</taxon>
        <taxon>Cyclobacteriaceae</taxon>
        <taxon>Algoriphagus</taxon>
    </lineage>
</organism>
<dbReference type="EMBL" id="FOKK01000004">
    <property type="protein sequence ID" value="SFB12031.1"/>
    <property type="molecule type" value="Genomic_DNA"/>
</dbReference>
<sequence length="462" mass="52495">MKRTLFTLLLIASGLNLQAQVPDTLSFETYLEWVKAYHPLSAQADIMLTMGDMEVRTARGGFDPLLYGNLDKKSYDEKTYYDKREAGISIPTWAGIELNGAFEQNSGQYLNPENSVPSGGLLSAGASINLGQGLILDDRRAGLRKAQIYQQSTESERKSMLNELYLQATDAYWNWSLAYENKSLLVEGVLLAKMRFQGVKTSYEQGDFPAIDTVEAASQLLNREYNLQKAENELFIRTQNLNNFLWDESGNPIALNQETIPEKLYTEQALILNEEELRVLVGGHPELMLADYELASLNVDRRLKAQQIIPVVKLKYNFLTENLNQFDQASFFENNYKWGLTVYTPLMWRKARGGMRLAEAKIDFKQNSRDLKELQLRTKLENELNGWSAVNSQINTYTRNVAALEMLLQGEIRKFEIGESSLFLVNSREVSVFSSKITLNELLSKRKVSFAKTRFAAGVGFD</sequence>
<dbReference type="AlphaFoldDB" id="A0A1I0YFQ6"/>
<dbReference type="GO" id="GO:0015288">
    <property type="term" value="F:porin activity"/>
    <property type="evidence" value="ECO:0007669"/>
    <property type="project" value="TreeGrafter"/>
</dbReference>
<feature type="chain" id="PRO_5011600347" evidence="6">
    <location>
        <begin position="20"/>
        <end position="462"/>
    </location>
</feature>
<evidence type="ECO:0000256" key="4">
    <source>
        <dbReference type="ARBA" id="ARBA00023136"/>
    </source>
</evidence>
<dbReference type="Gene3D" id="1.20.1600.10">
    <property type="entry name" value="Outer membrane efflux proteins (OEP)"/>
    <property type="match status" value="1"/>
</dbReference>
<name>A0A1I0YFQ6_9BACT</name>
<evidence type="ECO:0000256" key="3">
    <source>
        <dbReference type="ARBA" id="ARBA00022692"/>
    </source>
</evidence>
<evidence type="ECO:0000313" key="7">
    <source>
        <dbReference type="EMBL" id="SFB12031.1"/>
    </source>
</evidence>
<proteinExistence type="predicted"/>
<dbReference type="GO" id="GO:1990281">
    <property type="term" value="C:efflux pump complex"/>
    <property type="evidence" value="ECO:0007669"/>
    <property type="project" value="TreeGrafter"/>
</dbReference>
<keyword evidence="2" id="KW-1134">Transmembrane beta strand</keyword>
<reference evidence="7 8" key="1">
    <citation type="submission" date="2016-10" db="EMBL/GenBank/DDBJ databases">
        <authorList>
            <person name="de Groot N.N."/>
        </authorList>
    </citation>
    <scope>NUCLEOTIDE SEQUENCE [LARGE SCALE GENOMIC DNA]</scope>
    <source>
        <strain evidence="7 8">DSM 23399</strain>
    </source>
</reference>
<dbReference type="GO" id="GO:0009279">
    <property type="term" value="C:cell outer membrane"/>
    <property type="evidence" value="ECO:0007669"/>
    <property type="project" value="UniProtKB-SubCell"/>
</dbReference>
<evidence type="ECO:0000256" key="2">
    <source>
        <dbReference type="ARBA" id="ARBA00022452"/>
    </source>
</evidence>
<dbReference type="PANTHER" id="PTHR30026:SF23">
    <property type="entry name" value="TO APRF-PUTATIVE OUTER MEMBRANE EFFLUX PROTEIN OR SECRETED ALKALINE PHOSPHATASE-RELATED"/>
    <property type="match status" value="1"/>
</dbReference>
<feature type="signal peptide" evidence="6">
    <location>
        <begin position="1"/>
        <end position="19"/>
    </location>
</feature>
<evidence type="ECO:0000256" key="6">
    <source>
        <dbReference type="SAM" id="SignalP"/>
    </source>
</evidence>
<accession>A0A1I0YFQ6</accession>
<dbReference type="STRING" id="237018.SAMN04489723_104306"/>
<dbReference type="Proteomes" id="UP000198790">
    <property type="component" value="Unassembled WGS sequence"/>
</dbReference>
<evidence type="ECO:0000256" key="5">
    <source>
        <dbReference type="ARBA" id="ARBA00023237"/>
    </source>
</evidence>
<keyword evidence="5" id="KW-0998">Cell outer membrane</keyword>
<dbReference type="GO" id="GO:0015562">
    <property type="term" value="F:efflux transmembrane transporter activity"/>
    <property type="evidence" value="ECO:0007669"/>
    <property type="project" value="InterPro"/>
</dbReference>
<dbReference type="SUPFAM" id="SSF56954">
    <property type="entry name" value="Outer membrane efflux proteins (OEP)"/>
    <property type="match status" value="1"/>
</dbReference>
<dbReference type="OrthoDB" id="581172at2"/>
<evidence type="ECO:0000256" key="1">
    <source>
        <dbReference type="ARBA" id="ARBA00004442"/>
    </source>
</evidence>
<dbReference type="RefSeq" id="WP_092895854.1">
    <property type="nucleotide sequence ID" value="NZ_FOKK01000004.1"/>
</dbReference>
<keyword evidence="6" id="KW-0732">Signal</keyword>